<dbReference type="PROSITE" id="PS00450">
    <property type="entry name" value="ACONITASE_1"/>
    <property type="match status" value="1"/>
</dbReference>
<dbReference type="InterPro" id="IPR015931">
    <property type="entry name" value="Acnase/IPM_dHydase_lsu_aba_1/3"/>
</dbReference>
<reference evidence="16 17" key="1">
    <citation type="submission" date="2018-05" db="EMBL/GenBank/DDBJ databases">
        <title>Genomic Encyclopedia of Type Strains, Phase IV (KMG-IV): sequencing the most valuable type-strain genomes for metagenomic binning, comparative biology and taxonomic classification.</title>
        <authorList>
            <person name="Goeker M."/>
        </authorList>
    </citation>
    <scope>NUCLEOTIDE SEQUENCE [LARGE SCALE GENOMIC DNA]</scope>
    <source>
        <strain evidence="16 17">DSM 26006</strain>
    </source>
</reference>
<dbReference type="UniPathway" id="UPA00223">
    <property type="reaction ID" value="UER00718"/>
</dbReference>
<dbReference type="InterPro" id="IPR000573">
    <property type="entry name" value="AconitaseA/IPMdHydase_ssu_swvl"/>
</dbReference>
<dbReference type="GO" id="GO:0006099">
    <property type="term" value="P:tricarboxylic acid cycle"/>
    <property type="evidence" value="ECO:0007669"/>
    <property type="project" value="UniProtKB-UniPathway"/>
</dbReference>
<evidence type="ECO:0000259" key="14">
    <source>
        <dbReference type="Pfam" id="PF00330"/>
    </source>
</evidence>
<dbReference type="RefSeq" id="WP_110011944.1">
    <property type="nucleotide sequence ID" value="NZ_QGUB01000001.1"/>
</dbReference>
<comment type="caution">
    <text evidence="16">The sequence shown here is derived from an EMBL/GenBank/DDBJ whole genome shotgun (WGS) entry which is preliminary data.</text>
</comment>
<dbReference type="InterPro" id="IPR015928">
    <property type="entry name" value="Aconitase/3IPM_dehydase_swvl"/>
</dbReference>
<dbReference type="Pfam" id="PF00694">
    <property type="entry name" value="Aconitase_C"/>
    <property type="match status" value="1"/>
</dbReference>
<evidence type="ECO:0000256" key="8">
    <source>
        <dbReference type="ARBA" id="ARBA00023004"/>
    </source>
</evidence>
<evidence type="ECO:0000313" key="16">
    <source>
        <dbReference type="EMBL" id="PWW48881.1"/>
    </source>
</evidence>
<comment type="pathway">
    <text evidence="2">Carbohydrate metabolism; tricarboxylic acid cycle; isocitrate from oxaloacetate: step 2/2.</text>
</comment>
<keyword evidence="9" id="KW-0411">Iron-sulfur</keyword>
<evidence type="ECO:0000256" key="4">
    <source>
        <dbReference type="ARBA" id="ARBA00012926"/>
    </source>
</evidence>
<keyword evidence="8" id="KW-0408">Iron</keyword>
<dbReference type="Gene3D" id="6.10.190.10">
    <property type="match status" value="1"/>
</dbReference>
<evidence type="ECO:0000256" key="13">
    <source>
        <dbReference type="ARBA" id="ARBA00031977"/>
    </source>
</evidence>
<evidence type="ECO:0000256" key="6">
    <source>
        <dbReference type="ARBA" id="ARBA00022485"/>
    </source>
</evidence>
<dbReference type="CDD" id="cd01580">
    <property type="entry name" value="AcnA_IRP_Swivel"/>
    <property type="match status" value="1"/>
</dbReference>
<dbReference type="PANTHER" id="PTHR11670">
    <property type="entry name" value="ACONITASE/IRON-RESPONSIVE ELEMENT FAMILY MEMBER"/>
    <property type="match status" value="1"/>
</dbReference>
<dbReference type="CDD" id="cd01586">
    <property type="entry name" value="AcnA_IRP"/>
    <property type="match status" value="1"/>
</dbReference>
<evidence type="ECO:0000256" key="11">
    <source>
        <dbReference type="ARBA" id="ARBA00023501"/>
    </source>
</evidence>
<keyword evidence="10" id="KW-0456">Lyase</keyword>
<evidence type="ECO:0000313" key="17">
    <source>
        <dbReference type="Proteomes" id="UP000246483"/>
    </source>
</evidence>
<protein>
    <recommendedName>
        <fullName evidence="5">Aconitate hydratase A</fullName>
        <ecNumber evidence="4">4.2.1.3</ecNumber>
    </recommendedName>
    <alternativeName>
        <fullName evidence="13">Iron-responsive protein-like</fullName>
    </alternativeName>
    <alternativeName>
        <fullName evidence="12">RNA-binding protein</fullName>
    </alternativeName>
</protein>
<dbReference type="SUPFAM" id="SSF52016">
    <property type="entry name" value="LeuD/IlvD-like"/>
    <property type="match status" value="1"/>
</dbReference>
<evidence type="ECO:0000256" key="3">
    <source>
        <dbReference type="ARBA" id="ARBA00007185"/>
    </source>
</evidence>
<dbReference type="GO" id="GO:0046872">
    <property type="term" value="F:metal ion binding"/>
    <property type="evidence" value="ECO:0007669"/>
    <property type="project" value="UniProtKB-KW"/>
</dbReference>
<dbReference type="InterPro" id="IPR006249">
    <property type="entry name" value="Aconitase/IRP2"/>
</dbReference>
<evidence type="ECO:0000256" key="7">
    <source>
        <dbReference type="ARBA" id="ARBA00022723"/>
    </source>
</evidence>
<evidence type="ECO:0000256" key="5">
    <source>
        <dbReference type="ARBA" id="ARBA00019378"/>
    </source>
</evidence>
<dbReference type="GO" id="GO:0051539">
    <property type="term" value="F:4 iron, 4 sulfur cluster binding"/>
    <property type="evidence" value="ECO:0007669"/>
    <property type="project" value="UniProtKB-KW"/>
</dbReference>
<dbReference type="InterPro" id="IPR001030">
    <property type="entry name" value="Acoase/IPM_deHydtase_lsu_aba"/>
</dbReference>
<dbReference type="EC" id="4.2.1.3" evidence="4"/>
<dbReference type="InterPro" id="IPR018136">
    <property type="entry name" value="Aconitase_4Fe-4S_BS"/>
</dbReference>
<dbReference type="PRINTS" id="PR00415">
    <property type="entry name" value="ACONITASE"/>
</dbReference>
<dbReference type="InterPro" id="IPR044137">
    <property type="entry name" value="AcnA_IRP_Swivel"/>
</dbReference>
<dbReference type="FunFam" id="3.20.19.10:FF:000001">
    <property type="entry name" value="Aconitate hydratase"/>
    <property type="match status" value="1"/>
</dbReference>
<dbReference type="Proteomes" id="UP000246483">
    <property type="component" value="Unassembled WGS sequence"/>
</dbReference>
<comment type="similarity">
    <text evidence="3">Belongs to the aconitase/IPM isomerase family.</text>
</comment>
<dbReference type="PROSITE" id="PS01244">
    <property type="entry name" value="ACONITASE_2"/>
    <property type="match status" value="1"/>
</dbReference>
<evidence type="ECO:0000256" key="9">
    <source>
        <dbReference type="ARBA" id="ARBA00023014"/>
    </source>
</evidence>
<evidence type="ECO:0000256" key="12">
    <source>
        <dbReference type="ARBA" id="ARBA00031081"/>
    </source>
</evidence>
<dbReference type="NCBIfam" id="NF009520">
    <property type="entry name" value="PRK12881.1"/>
    <property type="match status" value="1"/>
</dbReference>
<dbReference type="SUPFAM" id="SSF53732">
    <property type="entry name" value="Aconitase iron-sulfur domain"/>
    <property type="match status" value="1"/>
</dbReference>
<dbReference type="Pfam" id="PF00330">
    <property type="entry name" value="Aconitase"/>
    <property type="match status" value="1"/>
</dbReference>
<dbReference type="NCBIfam" id="NF006757">
    <property type="entry name" value="PRK09277.1"/>
    <property type="match status" value="1"/>
</dbReference>
<dbReference type="Gene3D" id="3.20.19.10">
    <property type="entry name" value="Aconitase, domain 4"/>
    <property type="match status" value="1"/>
</dbReference>
<keyword evidence="6" id="KW-0004">4Fe-4S</keyword>
<proteinExistence type="inferred from homology"/>
<feature type="domain" description="Aconitase/3-isopropylmalate dehydratase large subunit alpha/beta/alpha" evidence="14">
    <location>
        <begin position="87"/>
        <end position="626"/>
    </location>
</feature>
<dbReference type="EMBL" id="QGUB01000001">
    <property type="protein sequence ID" value="PWW48881.1"/>
    <property type="molecule type" value="Genomic_DNA"/>
</dbReference>
<evidence type="ECO:0000256" key="1">
    <source>
        <dbReference type="ARBA" id="ARBA00001966"/>
    </source>
</evidence>
<evidence type="ECO:0000256" key="2">
    <source>
        <dbReference type="ARBA" id="ARBA00004717"/>
    </source>
</evidence>
<dbReference type="Gene3D" id="3.30.499.10">
    <property type="entry name" value="Aconitase, domain 3"/>
    <property type="match status" value="2"/>
</dbReference>
<evidence type="ECO:0000259" key="15">
    <source>
        <dbReference type="Pfam" id="PF00694"/>
    </source>
</evidence>
<dbReference type="InterPro" id="IPR036008">
    <property type="entry name" value="Aconitase_4Fe-4S_dom"/>
</dbReference>
<name>A0A317RGK9_9BURK</name>
<gene>
    <name evidence="16" type="ORF">DFR36_101390</name>
</gene>
<sequence length="973" mass="106044">MSYPSHEETSLQSGSHPFASTIQPLSTATGAQGRFFSLPELAKQFPSVQRLPISLRIVLESVLRNCDGRKVTAEHVAQLAQWSPTGVRKEEIPFIVSRVVLQDFTGVPLLVDLAAMRSAAERLGKDPRKIEPLVPVDLVVDHSIMVDYYGTPEALDLNMKLEFHRNRERYEFMKWGMQAFDTFGVVPPGFGIVHQVNLEYLAPGVHRSKDGVYYPDTLVGTDSHTTMINGIGVVGWGVGGIEAEAAMLGQPVYFLTPDVVGFELTGELREGVTATDLVLTVTQMLREAKVVGKFVEFFGEGTRSLSLPDRATIGNMAPEYGATMGFFPVDEKTLEYFRGTGRDEQEIAALEAYFRAQGLFGVPKAGDIEYSQIVRLDLANVTPSLAGPKRPQDRIELGSVARQFASLFSKPMSEGGFNQPAELLKTRHHVQRSALVPDVVPQDPETPPGAPRFLAEMKQNKPAREIMHDERASAAALPPMEGDPTIGNGDVLIAAITSCTNTSNPSVLLAAGLLAKKAVEAGLTVQPHIKTSLAPGSRVVTQYLAETGLLPYLEKLGFALAGYGCTTCIGNAGDLAPAINDVIARNDLVCAAVLSGNRNFEARIHPNIRANFLASPPLVVAYAIAGTMLRDLTTECVGRGKDGKEVFLRDIWPTSEEVHQLMHYAMNGKAFRENYAKVKTDPGELWGRIQGVTGEVYSWPQSTYIAEPPYFSGFTLEGASGAAATGEAIRGAHIMALFGDSITTDHISPAGSIKESSPAGEWLKEHGVARPDFNSYGSRRGHHEVMMRGTFANVRIKNLMIPPLEDGSREEGGYTLFQGDGPRRGERMSIFDAAMQYMAQGHATVVFAGEEYGTGSSRDWAAKGTQLLGIRAVVARSFERIHRSNLVGMGVLPLQFQGNDSWQSLGLKGSERIDILPDPQLRPQSEALMRILREDGSVAQEVPLVLRIDTPIEVDYYRAGGILPYVLRQLLLQ</sequence>
<accession>A0A317RGK9</accession>
<dbReference type="OrthoDB" id="9764318at2"/>
<comment type="catalytic activity">
    <reaction evidence="11">
        <text>citrate = D-threo-isocitrate</text>
        <dbReference type="Rhea" id="RHEA:10336"/>
        <dbReference type="ChEBI" id="CHEBI:15562"/>
        <dbReference type="ChEBI" id="CHEBI:16947"/>
        <dbReference type="EC" id="4.2.1.3"/>
    </reaction>
</comment>
<evidence type="ECO:0000256" key="10">
    <source>
        <dbReference type="ARBA" id="ARBA00023239"/>
    </source>
</evidence>
<organism evidence="16 17">
    <name type="scientific">Melaminivora alkalimesophila</name>
    <dbReference type="NCBI Taxonomy" id="1165852"/>
    <lineage>
        <taxon>Bacteria</taxon>
        <taxon>Pseudomonadati</taxon>
        <taxon>Pseudomonadota</taxon>
        <taxon>Betaproteobacteria</taxon>
        <taxon>Burkholderiales</taxon>
        <taxon>Comamonadaceae</taxon>
        <taxon>Melaminivora</taxon>
    </lineage>
</organism>
<dbReference type="GO" id="GO:0003994">
    <property type="term" value="F:aconitate hydratase activity"/>
    <property type="evidence" value="ECO:0007669"/>
    <property type="project" value="UniProtKB-EC"/>
</dbReference>
<comment type="cofactor">
    <cofactor evidence="1">
        <name>[4Fe-4S] cluster</name>
        <dbReference type="ChEBI" id="CHEBI:49883"/>
    </cofactor>
</comment>
<keyword evidence="7" id="KW-0479">Metal-binding</keyword>
<keyword evidence="17" id="KW-1185">Reference proteome</keyword>
<dbReference type="AlphaFoldDB" id="A0A317RGK9"/>
<feature type="domain" description="Aconitase A/isopropylmalate dehydratase small subunit swivel" evidence="15">
    <location>
        <begin position="762"/>
        <end position="897"/>
    </location>
</feature>
<dbReference type="FunFam" id="3.30.499.10:FF:000002">
    <property type="entry name" value="Aconitate hydratase"/>
    <property type="match status" value="1"/>
</dbReference>